<protein>
    <submittedName>
        <fullName evidence="3">Putative major pilin subunit</fullName>
    </submittedName>
</protein>
<dbReference type="InterPro" id="IPR045584">
    <property type="entry name" value="Pilin-like"/>
</dbReference>
<sequence>MRIQRRNKGLGKPSTFSESGFTLVELLVVIAIIGILVALLLPAIQAARESARRTQCVSRIRQLQLGTINYQTATGHFPPARVFPDLVDLSTGLPYSGGVGGTSYSGADPALVQLNYQSVHVRTLSYLDNAPFADAIKEIRSYNSKLEDPAAREVFTQTEGFFVCPSDPNTGPTPYTENNYRVNMGGSTPLGGSVSPTNFLSVTLKYPSGVVLDGRGNGAFDYSANGLKPGRFTDGLSKTVFWAERNKGSLSPGGLTSADIIGNRGSSASDSDVAKMLYNECLELDTAGTYSDKDLIVDIGRWVPGGSGLSGWGEFSNGWPFGTYLGTLYNHVAGPNAAHWDCADNIPDTPGEAAIVSARSSHPGVVNVCFGDGHTEAINDSIDLTVWREMGSRDSSDPPME</sequence>
<dbReference type="Gene3D" id="3.30.700.10">
    <property type="entry name" value="Glycoprotein, Type 4 Pilin"/>
    <property type="match status" value="1"/>
</dbReference>
<dbReference type="Pfam" id="PF07963">
    <property type="entry name" value="N_methyl"/>
    <property type="match status" value="1"/>
</dbReference>
<keyword evidence="1" id="KW-0472">Membrane</keyword>
<dbReference type="Proteomes" id="UP000315440">
    <property type="component" value="Unassembled WGS sequence"/>
</dbReference>
<dbReference type="NCBIfam" id="TIGR04294">
    <property type="entry name" value="pre_pil_HX9DG"/>
    <property type="match status" value="1"/>
</dbReference>
<name>A0A5C5ZJY5_9BACT</name>
<evidence type="ECO:0000256" key="1">
    <source>
        <dbReference type="SAM" id="Phobius"/>
    </source>
</evidence>
<dbReference type="PANTHER" id="PTHR30093">
    <property type="entry name" value="GENERAL SECRETION PATHWAY PROTEIN G"/>
    <property type="match status" value="1"/>
</dbReference>
<evidence type="ECO:0000259" key="2">
    <source>
        <dbReference type="Pfam" id="PF07596"/>
    </source>
</evidence>
<dbReference type="PROSITE" id="PS00409">
    <property type="entry name" value="PROKAR_NTER_METHYL"/>
    <property type="match status" value="1"/>
</dbReference>
<dbReference type="EMBL" id="SJPQ01000003">
    <property type="protein sequence ID" value="TWT87520.1"/>
    <property type="molecule type" value="Genomic_DNA"/>
</dbReference>
<keyword evidence="4" id="KW-1185">Reference proteome</keyword>
<organism evidence="3 4">
    <name type="scientific">Pseudobythopirellula maris</name>
    <dbReference type="NCBI Taxonomy" id="2527991"/>
    <lineage>
        <taxon>Bacteria</taxon>
        <taxon>Pseudomonadati</taxon>
        <taxon>Planctomycetota</taxon>
        <taxon>Planctomycetia</taxon>
        <taxon>Pirellulales</taxon>
        <taxon>Lacipirellulaceae</taxon>
        <taxon>Pseudobythopirellula</taxon>
    </lineage>
</organism>
<dbReference type="Pfam" id="PF07596">
    <property type="entry name" value="SBP_bac_10"/>
    <property type="match status" value="1"/>
</dbReference>
<dbReference type="AlphaFoldDB" id="A0A5C5ZJY5"/>
<keyword evidence="1" id="KW-0812">Transmembrane</keyword>
<evidence type="ECO:0000313" key="4">
    <source>
        <dbReference type="Proteomes" id="UP000315440"/>
    </source>
</evidence>
<dbReference type="SUPFAM" id="SSF54523">
    <property type="entry name" value="Pili subunits"/>
    <property type="match status" value="1"/>
</dbReference>
<reference evidence="3 4" key="1">
    <citation type="submission" date="2019-02" db="EMBL/GenBank/DDBJ databases">
        <title>Deep-cultivation of Planctomycetes and their phenomic and genomic characterization uncovers novel biology.</title>
        <authorList>
            <person name="Wiegand S."/>
            <person name="Jogler M."/>
            <person name="Boedeker C."/>
            <person name="Pinto D."/>
            <person name="Vollmers J."/>
            <person name="Rivas-Marin E."/>
            <person name="Kohn T."/>
            <person name="Peeters S.H."/>
            <person name="Heuer A."/>
            <person name="Rast P."/>
            <person name="Oberbeckmann S."/>
            <person name="Bunk B."/>
            <person name="Jeske O."/>
            <person name="Meyerdierks A."/>
            <person name="Storesund J.E."/>
            <person name="Kallscheuer N."/>
            <person name="Luecker S."/>
            <person name="Lage O.M."/>
            <person name="Pohl T."/>
            <person name="Merkel B.J."/>
            <person name="Hornburger P."/>
            <person name="Mueller R.-W."/>
            <person name="Bruemmer F."/>
            <person name="Labrenz M."/>
            <person name="Spormann A.M."/>
            <person name="Op Den Camp H."/>
            <person name="Overmann J."/>
            <person name="Amann R."/>
            <person name="Jetten M.S.M."/>
            <person name="Mascher T."/>
            <person name="Medema M.H."/>
            <person name="Devos D.P."/>
            <person name="Kaster A.-K."/>
            <person name="Ovreas L."/>
            <person name="Rohde M."/>
            <person name="Galperin M.Y."/>
            <person name="Jogler C."/>
        </authorList>
    </citation>
    <scope>NUCLEOTIDE SEQUENCE [LARGE SCALE GENOMIC DNA]</scope>
    <source>
        <strain evidence="3 4">Mal64</strain>
    </source>
</reference>
<dbReference type="InterPro" id="IPR011453">
    <property type="entry name" value="DUF1559"/>
</dbReference>
<dbReference type="RefSeq" id="WP_197525794.1">
    <property type="nucleotide sequence ID" value="NZ_SJPQ01000003.1"/>
</dbReference>
<evidence type="ECO:0000313" key="3">
    <source>
        <dbReference type="EMBL" id="TWT87520.1"/>
    </source>
</evidence>
<dbReference type="InterPro" id="IPR027558">
    <property type="entry name" value="Pre_pil_HX9DG_C"/>
</dbReference>
<proteinExistence type="predicted"/>
<dbReference type="NCBIfam" id="TIGR02532">
    <property type="entry name" value="IV_pilin_GFxxxE"/>
    <property type="match status" value="1"/>
</dbReference>
<feature type="domain" description="DUF1559" evidence="2">
    <location>
        <begin position="45"/>
        <end position="384"/>
    </location>
</feature>
<feature type="transmembrane region" description="Helical" evidence="1">
    <location>
        <begin position="21"/>
        <end position="44"/>
    </location>
</feature>
<keyword evidence="1" id="KW-1133">Transmembrane helix</keyword>
<comment type="caution">
    <text evidence="3">The sequence shown here is derived from an EMBL/GenBank/DDBJ whole genome shotgun (WGS) entry which is preliminary data.</text>
</comment>
<accession>A0A5C5ZJY5</accession>
<dbReference type="InterPro" id="IPR012902">
    <property type="entry name" value="N_methyl_site"/>
</dbReference>
<dbReference type="PANTHER" id="PTHR30093:SF2">
    <property type="entry name" value="TYPE II SECRETION SYSTEM PROTEIN H"/>
    <property type="match status" value="1"/>
</dbReference>
<gene>
    <name evidence="3" type="ORF">Mal64_30610</name>
</gene>